<accession>A0A3N4NV38</accession>
<dbReference type="GO" id="GO:0015744">
    <property type="term" value="P:succinate transport"/>
    <property type="evidence" value="ECO:0007669"/>
    <property type="project" value="TreeGrafter"/>
</dbReference>
<proteinExistence type="inferred from homology"/>
<dbReference type="PANTHER" id="PTHR34390:SF1">
    <property type="entry name" value="SUCCINATE TRANSPORTER SUBUNIT YJJB-RELATED"/>
    <property type="match status" value="1"/>
</dbReference>
<dbReference type="OrthoDB" id="9810047at2"/>
<dbReference type="Pfam" id="PF12821">
    <property type="entry name" value="ThrE_2"/>
    <property type="match status" value="1"/>
</dbReference>
<evidence type="ECO:0000259" key="9">
    <source>
        <dbReference type="Pfam" id="PF12821"/>
    </source>
</evidence>
<dbReference type="EMBL" id="RPFJ01000002">
    <property type="protein sequence ID" value="RPE00222.1"/>
    <property type="molecule type" value="Genomic_DNA"/>
</dbReference>
<evidence type="ECO:0000256" key="5">
    <source>
        <dbReference type="ARBA" id="ARBA00022989"/>
    </source>
</evidence>
<dbReference type="AlphaFoldDB" id="A0A3N4NV38"/>
<keyword evidence="5 8" id="KW-1133">Transmembrane helix</keyword>
<feature type="transmembrane region" description="Helical" evidence="8">
    <location>
        <begin position="57"/>
        <end position="76"/>
    </location>
</feature>
<dbReference type="Proteomes" id="UP000270856">
    <property type="component" value="Unassembled WGS sequence"/>
</dbReference>
<evidence type="ECO:0000256" key="1">
    <source>
        <dbReference type="ARBA" id="ARBA00004651"/>
    </source>
</evidence>
<keyword evidence="3" id="KW-0997">Cell inner membrane</keyword>
<gene>
    <name evidence="10" type="ORF">EGM88_02870</name>
</gene>
<keyword evidence="6 8" id="KW-0472">Membrane</keyword>
<feature type="transmembrane region" description="Helical" evidence="8">
    <location>
        <begin position="33"/>
        <end position="51"/>
    </location>
</feature>
<evidence type="ECO:0000256" key="8">
    <source>
        <dbReference type="SAM" id="Phobius"/>
    </source>
</evidence>
<keyword evidence="4 8" id="KW-0812">Transmembrane</keyword>
<dbReference type="GO" id="GO:0005886">
    <property type="term" value="C:plasma membrane"/>
    <property type="evidence" value="ECO:0007669"/>
    <property type="project" value="UniProtKB-SubCell"/>
</dbReference>
<organism evidence="10 11">
    <name type="scientific">Aureibaculum marinum</name>
    <dbReference type="NCBI Taxonomy" id="2487930"/>
    <lineage>
        <taxon>Bacteria</taxon>
        <taxon>Pseudomonadati</taxon>
        <taxon>Bacteroidota</taxon>
        <taxon>Flavobacteriia</taxon>
        <taxon>Flavobacteriales</taxon>
        <taxon>Flavobacteriaceae</taxon>
        <taxon>Aureibaculum</taxon>
    </lineage>
</organism>
<comment type="similarity">
    <text evidence="7">Belongs to the ThrE exporter (TC 2.A.79) family.</text>
</comment>
<reference evidence="10 11" key="1">
    <citation type="submission" date="2018-11" db="EMBL/GenBank/DDBJ databases">
        <title>Aureibaculum marinum gen. nov., sp. nov., a member of the family Flavobacteriaceae isolated from the Bohai Sea.</title>
        <authorList>
            <person name="Ji X."/>
        </authorList>
    </citation>
    <scope>NUCLEOTIDE SEQUENCE [LARGE SCALE GENOMIC DNA]</scope>
    <source>
        <strain evidence="10 11">BH-SD17</strain>
    </source>
</reference>
<sequence length="162" mass="17755">MITILLNLLDVSLWAGIAAVGFGILFNIPRKAIFTVFLLGFGAGIVKFVLLDLNVNIILASLLAASFVGIISVPMAHRIHQPPVVFSIPAVIPMIPGYFAYETVLSIMSFIFIEEDVTKKTVLMQSIFSNGFTMLFILVSLTIGVSLPMLLLRKDTVKKIEK</sequence>
<evidence type="ECO:0000256" key="6">
    <source>
        <dbReference type="ARBA" id="ARBA00023136"/>
    </source>
</evidence>
<dbReference type="InterPro" id="IPR050539">
    <property type="entry name" value="ThrE_Dicarb/AminoAcid_Exp"/>
</dbReference>
<feature type="domain" description="Threonine/Serine exporter ThrE" evidence="9">
    <location>
        <begin position="13"/>
        <end position="150"/>
    </location>
</feature>
<dbReference type="PANTHER" id="PTHR34390">
    <property type="entry name" value="UPF0442 PROTEIN YJJB-RELATED"/>
    <property type="match status" value="1"/>
</dbReference>
<keyword evidence="11" id="KW-1185">Reference proteome</keyword>
<evidence type="ECO:0000313" key="10">
    <source>
        <dbReference type="EMBL" id="RPE00222.1"/>
    </source>
</evidence>
<feature type="transmembrane region" description="Helical" evidence="8">
    <location>
        <begin position="88"/>
        <end position="112"/>
    </location>
</feature>
<protein>
    <submittedName>
        <fullName evidence="10">Threonine/serine exporter</fullName>
    </submittedName>
</protein>
<keyword evidence="2" id="KW-1003">Cell membrane</keyword>
<evidence type="ECO:0000313" key="11">
    <source>
        <dbReference type="Proteomes" id="UP000270856"/>
    </source>
</evidence>
<comment type="subcellular location">
    <subcellularLocation>
        <location evidence="1">Cell membrane</location>
        <topology evidence="1">Multi-pass membrane protein</topology>
    </subcellularLocation>
</comment>
<evidence type="ECO:0000256" key="3">
    <source>
        <dbReference type="ARBA" id="ARBA00022519"/>
    </source>
</evidence>
<comment type="caution">
    <text evidence="10">The sequence shown here is derived from an EMBL/GenBank/DDBJ whole genome shotgun (WGS) entry which is preliminary data.</text>
</comment>
<dbReference type="InterPro" id="IPR024528">
    <property type="entry name" value="ThrE_2"/>
</dbReference>
<evidence type="ECO:0000256" key="2">
    <source>
        <dbReference type="ARBA" id="ARBA00022475"/>
    </source>
</evidence>
<evidence type="ECO:0000256" key="7">
    <source>
        <dbReference type="ARBA" id="ARBA00034125"/>
    </source>
</evidence>
<evidence type="ECO:0000256" key="4">
    <source>
        <dbReference type="ARBA" id="ARBA00022692"/>
    </source>
</evidence>
<feature type="transmembrane region" description="Helical" evidence="8">
    <location>
        <begin position="132"/>
        <end position="152"/>
    </location>
</feature>
<name>A0A3N4NV38_9FLAO</name>
<dbReference type="RefSeq" id="WP_123896458.1">
    <property type="nucleotide sequence ID" value="NZ_RPFJ01000002.1"/>
</dbReference>
<feature type="transmembrane region" description="Helical" evidence="8">
    <location>
        <begin position="6"/>
        <end position="26"/>
    </location>
</feature>